<dbReference type="STRING" id="1850250.LPB142_10340"/>
<dbReference type="AlphaFoldDB" id="A0A1D9MCS3"/>
<dbReference type="Proteomes" id="UP000176562">
    <property type="component" value="Chromosome"/>
</dbReference>
<organism evidence="1 2">
    <name type="scientific">Rhodobacter xanthinilyticus</name>
    <dbReference type="NCBI Taxonomy" id="1850250"/>
    <lineage>
        <taxon>Bacteria</taxon>
        <taxon>Pseudomonadati</taxon>
        <taxon>Pseudomonadota</taxon>
        <taxon>Alphaproteobacteria</taxon>
        <taxon>Rhodobacterales</taxon>
        <taxon>Rhodobacter group</taxon>
        <taxon>Rhodobacter</taxon>
    </lineage>
</organism>
<sequence>MTTIEDRHRPMEALSDADWQGRIEEIGEEAGYFEPLGASHCALFSDAGPVLLVTFETRAQIRRRNEDHLPSGFTLAQAEGHSSLTLIADRETWFRDPAVYAYFDRLVDEAFFADFDRVVFYGSGPCGYAAAAFSVAAPGAIVIAAQPQATLEARLAGWDDRFRFMRRTSFTDRYGFAPDMIDGAEAAYILYDPHVALDAMHAALYARPNVMLLPCPHAGRAVERMFVEMGILEELLRSACAGSFDAARFWRLYRARRDTPRYLRTLLARLAEADRPYLEALACRTMVTRINGPRFRARLSQLEEELEAREISLPPMRAEPREG</sequence>
<name>A0A1D9MCS3_9RHOB</name>
<dbReference type="KEGG" id="rhp:LPB142_10340"/>
<evidence type="ECO:0008006" key="3">
    <source>
        <dbReference type="Google" id="ProtNLM"/>
    </source>
</evidence>
<reference evidence="1 2" key="1">
    <citation type="submission" date="2016-10" db="EMBL/GenBank/DDBJ databases">
        <title>Rhodobacter sp. LPB0142, isolated from sea water.</title>
        <authorList>
            <person name="Kim E."/>
            <person name="Yi H."/>
        </authorList>
    </citation>
    <scope>NUCLEOTIDE SEQUENCE [LARGE SCALE GENOMIC DNA]</scope>
    <source>
        <strain evidence="1 2">LPB0142</strain>
    </source>
</reference>
<proteinExistence type="predicted"/>
<keyword evidence="2" id="KW-1185">Reference proteome</keyword>
<evidence type="ECO:0000313" key="2">
    <source>
        <dbReference type="Proteomes" id="UP000176562"/>
    </source>
</evidence>
<evidence type="ECO:0000313" key="1">
    <source>
        <dbReference type="EMBL" id="AOZ69665.1"/>
    </source>
</evidence>
<gene>
    <name evidence="1" type="ORF">LPB142_10340</name>
</gene>
<accession>A0A1D9MCS3</accession>
<dbReference type="EMBL" id="CP017781">
    <property type="protein sequence ID" value="AOZ69665.1"/>
    <property type="molecule type" value="Genomic_DNA"/>
</dbReference>
<protein>
    <recommendedName>
        <fullName evidence="3">Phosphoadenosine phosphosulfate reductase</fullName>
    </recommendedName>
</protein>